<accession>A0AAE1HYI1</accession>
<evidence type="ECO:0000313" key="1">
    <source>
        <dbReference type="EMBL" id="KAK3929546.1"/>
    </source>
</evidence>
<evidence type="ECO:0000313" key="2">
    <source>
        <dbReference type="Proteomes" id="UP001219518"/>
    </source>
</evidence>
<keyword evidence="2" id="KW-1185">Reference proteome</keyword>
<gene>
    <name evidence="1" type="ORF">KUF71_003553</name>
</gene>
<dbReference type="EMBL" id="JAHWGI010001401">
    <property type="protein sequence ID" value="KAK3929546.1"/>
    <property type="molecule type" value="Genomic_DNA"/>
</dbReference>
<name>A0AAE1HYI1_9NEOP</name>
<dbReference type="Proteomes" id="UP001219518">
    <property type="component" value="Unassembled WGS sequence"/>
</dbReference>
<organism evidence="1 2">
    <name type="scientific">Frankliniella fusca</name>
    <dbReference type="NCBI Taxonomy" id="407009"/>
    <lineage>
        <taxon>Eukaryota</taxon>
        <taxon>Metazoa</taxon>
        <taxon>Ecdysozoa</taxon>
        <taxon>Arthropoda</taxon>
        <taxon>Hexapoda</taxon>
        <taxon>Insecta</taxon>
        <taxon>Pterygota</taxon>
        <taxon>Neoptera</taxon>
        <taxon>Paraneoptera</taxon>
        <taxon>Thysanoptera</taxon>
        <taxon>Terebrantia</taxon>
        <taxon>Thripoidea</taxon>
        <taxon>Thripidae</taxon>
        <taxon>Frankliniella</taxon>
    </lineage>
</organism>
<sequence length="192" mass="21468">MNGKKKPPLFGRGPVVERHPVIVTGECELHFAHPWIRACLCVALSFFDDHVSDETKTKMVGNLSVPSKGKAPKRVQVKEISASADLSDFVNQQTKNFFTILGVDPSFLNLPPSEWKTDPTYQRGLQTVRALEVVNDVAERAVRLTSDYNEAQLTKSEEGFQNLLLVMHKTLQNDSSSSLTLSHYVKTEVNKI</sequence>
<protein>
    <submittedName>
        <fullName evidence="1">Clustered mitochondria protein-like protein</fullName>
    </submittedName>
</protein>
<dbReference type="AlphaFoldDB" id="A0AAE1HYI1"/>
<comment type="caution">
    <text evidence="1">The sequence shown here is derived from an EMBL/GenBank/DDBJ whole genome shotgun (WGS) entry which is preliminary data.</text>
</comment>
<dbReference type="PANTHER" id="PTHR46113:SF1">
    <property type="entry name" value="PEPTIDASE M17 LEUCYL AMINOPEPTIDASE N-TERMINAL DOMAIN-CONTAINING PROTEIN"/>
    <property type="match status" value="1"/>
</dbReference>
<proteinExistence type="predicted"/>
<dbReference type="PANTHER" id="PTHR46113">
    <property type="entry name" value="SNAC DOMAIN-CONTAINING PROTEIN"/>
    <property type="match status" value="1"/>
</dbReference>
<reference evidence="1" key="2">
    <citation type="journal article" date="2023" name="BMC Genomics">
        <title>Pest status, molecular evolution, and epigenetic factors derived from the genome assembly of Frankliniella fusca, a thysanopteran phytovirus vector.</title>
        <authorList>
            <person name="Catto M.A."/>
            <person name="Labadie P.E."/>
            <person name="Jacobson A.L."/>
            <person name="Kennedy G.G."/>
            <person name="Srinivasan R."/>
            <person name="Hunt B.G."/>
        </authorList>
    </citation>
    <scope>NUCLEOTIDE SEQUENCE</scope>
    <source>
        <strain evidence="1">PL_HMW_Pooled</strain>
    </source>
</reference>
<reference evidence="1" key="1">
    <citation type="submission" date="2021-07" db="EMBL/GenBank/DDBJ databases">
        <authorList>
            <person name="Catto M.A."/>
            <person name="Jacobson A."/>
            <person name="Kennedy G."/>
            <person name="Labadie P."/>
            <person name="Hunt B.G."/>
            <person name="Srinivasan R."/>
        </authorList>
    </citation>
    <scope>NUCLEOTIDE SEQUENCE</scope>
    <source>
        <strain evidence="1">PL_HMW_Pooled</strain>
        <tissue evidence="1">Head</tissue>
    </source>
</reference>